<evidence type="ECO:0000256" key="4">
    <source>
        <dbReference type="SAM" id="MobiDB-lite"/>
    </source>
</evidence>
<proteinExistence type="predicted"/>
<name>A0ABW7BJR2_9ACTN</name>
<feature type="domain" description="Carrier" evidence="5">
    <location>
        <begin position="599"/>
        <end position="677"/>
    </location>
</feature>
<feature type="region of interest" description="Disordered" evidence="4">
    <location>
        <begin position="1"/>
        <end position="43"/>
    </location>
</feature>
<dbReference type="RefSeq" id="WP_392824471.1">
    <property type="nucleotide sequence ID" value="NZ_JBICYV010000025.1"/>
</dbReference>
<gene>
    <name evidence="6" type="ORF">ACGFZB_37760</name>
</gene>
<comment type="caution">
    <text evidence="6">The sequence shown here is derived from an EMBL/GenBank/DDBJ whole genome shotgun (WGS) entry which is preliminary data.</text>
</comment>
<dbReference type="SUPFAM" id="SSF47336">
    <property type="entry name" value="ACP-like"/>
    <property type="match status" value="1"/>
</dbReference>
<dbReference type="Gene3D" id="3.40.50.12780">
    <property type="entry name" value="N-terminal domain of ligase-like"/>
    <property type="match status" value="1"/>
</dbReference>
<reference evidence="6 7" key="1">
    <citation type="submission" date="2024-10" db="EMBL/GenBank/DDBJ databases">
        <title>The Natural Products Discovery Center: Release of the First 8490 Sequenced Strains for Exploring Actinobacteria Biosynthetic Diversity.</title>
        <authorList>
            <person name="Kalkreuter E."/>
            <person name="Kautsar S.A."/>
            <person name="Yang D."/>
            <person name="Bader C.D."/>
            <person name="Teijaro C.N."/>
            <person name="Fluegel L."/>
            <person name="Davis C.M."/>
            <person name="Simpson J.R."/>
            <person name="Lauterbach L."/>
            <person name="Steele A.D."/>
            <person name="Gui C."/>
            <person name="Meng S."/>
            <person name="Li G."/>
            <person name="Viehrig K."/>
            <person name="Ye F."/>
            <person name="Su P."/>
            <person name="Kiefer A.F."/>
            <person name="Nichols A."/>
            <person name="Cepeda A.J."/>
            <person name="Yan W."/>
            <person name="Fan B."/>
            <person name="Jiang Y."/>
            <person name="Adhikari A."/>
            <person name="Zheng C.-J."/>
            <person name="Schuster L."/>
            <person name="Cowan T.M."/>
            <person name="Smanski M.J."/>
            <person name="Chevrette M.G."/>
            <person name="De Carvalho L.P.S."/>
            <person name="Shen B."/>
        </authorList>
    </citation>
    <scope>NUCLEOTIDE SEQUENCE [LARGE SCALE GENOMIC DNA]</scope>
    <source>
        <strain evidence="6 7">NPDC048320</strain>
    </source>
</reference>
<dbReference type="Gene3D" id="3.30.300.30">
    <property type="match status" value="1"/>
</dbReference>
<dbReference type="SUPFAM" id="SSF56801">
    <property type="entry name" value="Acetyl-CoA synthetase-like"/>
    <property type="match status" value="1"/>
</dbReference>
<dbReference type="InterPro" id="IPR020806">
    <property type="entry name" value="PKS_PP-bd"/>
</dbReference>
<dbReference type="Gene3D" id="3.40.50.1820">
    <property type="entry name" value="alpha/beta hydrolase"/>
    <property type="match status" value="1"/>
</dbReference>
<dbReference type="InterPro" id="IPR020845">
    <property type="entry name" value="AMP-binding_CS"/>
</dbReference>
<keyword evidence="3" id="KW-0597">Phosphoprotein</keyword>
<protein>
    <submittedName>
        <fullName evidence="6">AMP-binding protein</fullName>
    </submittedName>
</protein>
<dbReference type="InterPro" id="IPR000873">
    <property type="entry name" value="AMP-dep_synth/lig_dom"/>
</dbReference>
<keyword evidence="7" id="KW-1185">Reference proteome</keyword>
<dbReference type="InterPro" id="IPR020802">
    <property type="entry name" value="TesA-like"/>
</dbReference>
<dbReference type="PROSITE" id="PS50075">
    <property type="entry name" value="CARRIER"/>
    <property type="match status" value="1"/>
</dbReference>
<dbReference type="Pfam" id="PF00550">
    <property type="entry name" value="PP-binding"/>
    <property type="match status" value="1"/>
</dbReference>
<dbReference type="Proteomes" id="UP001604267">
    <property type="component" value="Unassembled WGS sequence"/>
</dbReference>
<dbReference type="PROSITE" id="PS00455">
    <property type="entry name" value="AMP_BINDING"/>
    <property type="match status" value="1"/>
</dbReference>
<evidence type="ECO:0000256" key="2">
    <source>
        <dbReference type="ARBA" id="ARBA00022450"/>
    </source>
</evidence>
<dbReference type="Gene3D" id="1.10.1200.10">
    <property type="entry name" value="ACP-like"/>
    <property type="match status" value="1"/>
</dbReference>
<dbReference type="InterPro" id="IPR045851">
    <property type="entry name" value="AMP-bd_C_sf"/>
</dbReference>
<feature type="region of interest" description="Disordered" evidence="4">
    <location>
        <begin position="961"/>
        <end position="983"/>
    </location>
</feature>
<evidence type="ECO:0000313" key="6">
    <source>
        <dbReference type="EMBL" id="MFG3016100.1"/>
    </source>
</evidence>
<dbReference type="InterPro" id="IPR042099">
    <property type="entry name" value="ANL_N_sf"/>
</dbReference>
<organism evidence="6 7">
    <name type="scientific">Streptomyces cinerochromogenes</name>
    <dbReference type="NCBI Taxonomy" id="66422"/>
    <lineage>
        <taxon>Bacteria</taxon>
        <taxon>Bacillati</taxon>
        <taxon>Actinomycetota</taxon>
        <taxon>Actinomycetes</taxon>
        <taxon>Kitasatosporales</taxon>
        <taxon>Streptomycetaceae</taxon>
        <taxon>Streptomyces</taxon>
    </lineage>
</organism>
<dbReference type="InterPro" id="IPR009081">
    <property type="entry name" value="PP-bd_ACP"/>
</dbReference>
<dbReference type="Pfam" id="PF00501">
    <property type="entry name" value="AMP-binding"/>
    <property type="match status" value="1"/>
</dbReference>
<keyword evidence="2" id="KW-0596">Phosphopantetheine</keyword>
<dbReference type="InterPro" id="IPR001031">
    <property type="entry name" value="Thioesterase"/>
</dbReference>
<dbReference type="EMBL" id="JBICYV010000025">
    <property type="protein sequence ID" value="MFG3016100.1"/>
    <property type="molecule type" value="Genomic_DNA"/>
</dbReference>
<dbReference type="PANTHER" id="PTHR45527:SF1">
    <property type="entry name" value="FATTY ACID SYNTHASE"/>
    <property type="match status" value="1"/>
</dbReference>
<evidence type="ECO:0000256" key="3">
    <source>
        <dbReference type="ARBA" id="ARBA00022553"/>
    </source>
</evidence>
<dbReference type="SUPFAM" id="SSF53474">
    <property type="entry name" value="alpha/beta-Hydrolases"/>
    <property type="match status" value="1"/>
</dbReference>
<evidence type="ECO:0000313" key="7">
    <source>
        <dbReference type="Proteomes" id="UP001604267"/>
    </source>
</evidence>
<dbReference type="Pfam" id="PF00975">
    <property type="entry name" value="Thioesterase"/>
    <property type="match status" value="1"/>
</dbReference>
<sequence length="983" mass="105839">MTTSPKTPAARTVAAGDDSGECAGSPAIPPPSSPWPTAAAPAAGRSTGLGSLLVRAAADFPEHGLRYCTAEHPSEHTLQTYPELLAESLRLLGALRAEGVRPGRVVALLLERPEEFVPALWACLLGGITACPLVPLRNDPQRWAAQLSHVDTLLGGPLVLTDRRTREELPAVEGLAVTTVEELTAAAVPDAPEAPPAAGDPDDVALLVLTSGSTGAAKAVRLTHRNLLASMAAKARTQSLTAADVTLNWISYDHVAALLEAHLLPLSVGAVQVQVPPEAVLADPVRFLRLIDAHRVTMTFTPNFLLGLINKALDRQPSPPALDLSCLRHIVSGGEANPVATGLAFLDRLAPLGLCRGALWPAFGMTETCAGSIYNREFPGTDRGSEFAAVGRPVDGLRIRITAGDDTPLADGETGEVQLTGPMITDGYWNDKEATQAAFTADGWFRTGDLGRLDGGRLTLVGRSKDSIIVNGVNYYSHDLESVLDGLEGIARSYVAAFPTRPPGSDTEHLAVAFAVTPDVAGDEAALHRLLIAVRNTAVLHWGFRPAVLLPLPEDAFPKTSLGKIQRSLMRRRLESGDYAGHLAAVQELVIRQLGGYTAPEGETERTLTELYGDLVEEDPATISATAGFFDLGGTSLDILRLKRLIAERFPGVELPVLAILTSPSVRALAARIDAGQGGGPAPYDPVVPLQTTGEGTPLFCVHPGVGEVLVFVNLAKYFAHERPFYALRARGFNPGEKPFGTFDEMARTYADAIRARQPHGPYALAGYSFGAAVAFEVAKLLEADGERVDFLGSFNLPPHIKYRMDELDFVETAVNLAMFLDLVPEQRAATLPAELRPLGRREQLARLIDLADPDRLAELDLDLARFTAWAELADGLTDLGRSYRPAGSVARMSVFHAVPLRGTRQDWLDKELSRWADFTREEPRYIDVPGEHYTLMGPRHVAVFQSLLRAELDRALTDRAQDRAHDRTQDRAHDRAQDGAHD</sequence>
<accession>A0ABW7BJR2</accession>
<evidence type="ECO:0000256" key="1">
    <source>
        <dbReference type="ARBA" id="ARBA00001957"/>
    </source>
</evidence>
<dbReference type="InterPro" id="IPR036736">
    <property type="entry name" value="ACP-like_sf"/>
</dbReference>
<evidence type="ECO:0000259" key="5">
    <source>
        <dbReference type="PROSITE" id="PS50075"/>
    </source>
</evidence>
<dbReference type="SMART" id="SM00824">
    <property type="entry name" value="PKS_TE"/>
    <property type="match status" value="1"/>
</dbReference>
<dbReference type="PANTHER" id="PTHR45527">
    <property type="entry name" value="NONRIBOSOMAL PEPTIDE SYNTHETASE"/>
    <property type="match status" value="1"/>
</dbReference>
<comment type="cofactor">
    <cofactor evidence="1">
        <name>pantetheine 4'-phosphate</name>
        <dbReference type="ChEBI" id="CHEBI:47942"/>
    </cofactor>
</comment>
<dbReference type="SMART" id="SM00823">
    <property type="entry name" value="PKS_PP"/>
    <property type="match status" value="1"/>
</dbReference>
<dbReference type="InterPro" id="IPR029058">
    <property type="entry name" value="AB_hydrolase_fold"/>
</dbReference>